<feature type="region of interest" description="Disordered" evidence="1">
    <location>
        <begin position="144"/>
        <end position="167"/>
    </location>
</feature>
<evidence type="ECO:0008006" key="4">
    <source>
        <dbReference type="Google" id="ProtNLM"/>
    </source>
</evidence>
<dbReference type="EMBL" id="FYEK01000035">
    <property type="protein sequence ID" value="SNB67809.1"/>
    <property type="molecule type" value="Genomic_DNA"/>
</dbReference>
<name>A0A212R6P2_9CHLR</name>
<feature type="compositionally biased region" description="Basic and acidic residues" evidence="1">
    <location>
        <begin position="144"/>
        <end position="154"/>
    </location>
</feature>
<dbReference type="Proteomes" id="UP000197025">
    <property type="component" value="Unassembled WGS sequence"/>
</dbReference>
<dbReference type="AlphaFoldDB" id="A0A212R6P2"/>
<dbReference type="OrthoDB" id="1690557at2"/>
<dbReference type="RefSeq" id="WP_088571565.1">
    <property type="nucleotide sequence ID" value="NZ_FYEK01000035.1"/>
</dbReference>
<protein>
    <recommendedName>
        <fullName evidence="4">ATPase</fullName>
    </recommendedName>
</protein>
<reference evidence="3" key="1">
    <citation type="submission" date="2017-06" db="EMBL/GenBank/DDBJ databases">
        <authorList>
            <person name="Varghese N."/>
            <person name="Submissions S."/>
        </authorList>
    </citation>
    <scope>NUCLEOTIDE SEQUENCE [LARGE SCALE GENOMIC DNA]</scope>
    <source>
        <strain evidence="3">JAD2</strain>
    </source>
</reference>
<evidence type="ECO:0000313" key="3">
    <source>
        <dbReference type="Proteomes" id="UP000197025"/>
    </source>
</evidence>
<evidence type="ECO:0000256" key="1">
    <source>
        <dbReference type="SAM" id="MobiDB-lite"/>
    </source>
</evidence>
<sequence length="167" mass="19314">MDILHLIDQLEQLVLRSRLLPFLRWVVVEERQLLDLIDQMRVAVPQELKQARRIAQERERIIAQAKEEAERIVALAQEQASELIAQHQVVQAAEQRAALIIERAQREAERLKADADDYALTRLLELEETLSRLLQVVRNGIEKLQNERADEPSRSPDATARPPDRHA</sequence>
<gene>
    <name evidence="2" type="ORF">SAMN02746019_00001760</name>
</gene>
<keyword evidence="3" id="KW-1185">Reference proteome</keyword>
<evidence type="ECO:0000313" key="2">
    <source>
        <dbReference type="EMBL" id="SNB67809.1"/>
    </source>
</evidence>
<dbReference type="InParanoid" id="A0A212R6P2"/>
<proteinExistence type="predicted"/>
<accession>A0A212R6P2</accession>
<organism evidence="2 3">
    <name type="scientific">Thermoflexus hugenholtzii JAD2</name>
    <dbReference type="NCBI Taxonomy" id="877466"/>
    <lineage>
        <taxon>Bacteria</taxon>
        <taxon>Bacillati</taxon>
        <taxon>Chloroflexota</taxon>
        <taxon>Thermoflexia</taxon>
        <taxon>Thermoflexales</taxon>
        <taxon>Thermoflexaceae</taxon>
        <taxon>Thermoflexus</taxon>
    </lineage>
</organism>